<dbReference type="Proteomes" id="UP001167919">
    <property type="component" value="Unassembled WGS sequence"/>
</dbReference>
<gene>
    <name evidence="2" type="ORF">EVC35_01565</name>
</gene>
<comment type="caution">
    <text evidence="2">The sequence shown here is derived from an EMBL/GenBank/DDBJ whole genome shotgun (WGS) entry which is preliminary data.</text>
</comment>
<dbReference type="PANTHER" id="PTHR37560">
    <property type="entry name" value="UPF0210 PROTEIN SPR0218"/>
    <property type="match status" value="1"/>
</dbReference>
<dbReference type="HAMAP" id="MF_01221">
    <property type="entry name" value="UPF0210"/>
    <property type="match status" value="1"/>
</dbReference>
<protein>
    <recommendedName>
        <fullName evidence="1">UPF0210 protein EVC35_01565</fullName>
    </recommendedName>
</protein>
<dbReference type="Gene3D" id="3.20.70.20">
    <property type="match status" value="1"/>
</dbReference>
<sequence length="447" mass="46682">MDIKNINTTIQMISEEHFDIRTITMGISLLDCIGANGEETAAKIYKKIIDKAGKLVETANQLERDFSVPIVNKRISVTPISLLAGNCNYDGLLKIAHSLDQAAADVHVDFVGGYSALIQKGTTPSEKMLIDSLPEVLSTTDLLMSSINVASTKAGINLNAIRKMGTTIKRISEVDPLGNAKLVVFANAVEDNPFMAGAFHGVSEDDVVINVGVSGPGVVKRALETVKGAPIDVVAEKIKTTAFKITRIGQLIGSLAAQKLNVPFGIVDLSLAPTPARGDSVAEVLEEIGLEQVGTHGTTAALMLLNDAVKKGGVMASQRVGGLSGAFIPVSEDAGMIDSAVAGILTISKLEAMTAVCSVGLDMIAIAGDTPATTIAAMIADEAAIGVQNNKTTAVRVIPVPGKKVGDEIDFGGLLGRAPIMPMIERSSADFINRGGHIPAPIHSFKN</sequence>
<dbReference type="AlphaFoldDB" id="A0AAJ1R8W5"/>
<dbReference type="Pfam" id="PF05167">
    <property type="entry name" value="DUF711"/>
    <property type="match status" value="1"/>
</dbReference>
<dbReference type="EMBL" id="SDWY01000001">
    <property type="protein sequence ID" value="MDN6899695.1"/>
    <property type="molecule type" value="Genomic_DNA"/>
</dbReference>
<comment type="similarity">
    <text evidence="1">Belongs to the UPF0210 family.</text>
</comment>
<organism evidence="2 3">
    <name type="scientific">Oenococcus sicerae</name>
    <dbReference type="NCBI Taxonomy" id="2203724"/>
    <lineage>
        <taxon>Bacteria</taxon>
        <taxon>Bacillati</taxon>
        <taxon>Bacillota</taxon>
        <taxon>Bacilli</taxon>
        <taxon>Lactobacillales</taxon>
        <taxon>Lactobacillaceae</taxon>
        <taxon>Oenococcus</taxon>
    </lineage>
</organism>
<dbReference type="InterPro" id="IPR007841">
    <property type="entry name" value="UPF0210"/>
</dbReference>
<dbReference type="CDD" id="cd08025">
    <property type="entry name" value="RNR_PFL_like_DUF711"/>
    <property type="match status" value="1"/>
</dbReference>
<dbReference type="RefSeq" id="WP_301710937.1">
    <property type="nucleotide sequence ID" value="NZ_SDWY01000001.1"/>
</dbReference>
<evidence type="ECO:0000313" key="3">
    <source>
        <dbReference type="Proteomes" id="UP001167919"/>
    </source>
</evidence>
<dbReference type="NCBIfam" id="NF003700">
    <property type="entry name" value="PRK05313.1"/>
    <property type="match status" value="1"/>
</dbReference>
<name>A0AAJ1R8W5_9LACO</name>
<accession>A0AAJ1R8W5</accession>
<evidence type="ECO:0000256" key="1">
    <source>
        <dbReference type="HAMAP-Rule" id="MF_01221"/>
    </source>
</evidence>
<proteinExistence type="inferred from homology"/>
<dbReference type="PANTHER" id="PTHR37560:SF1">
    <property type="entry name" value="UPF0210 PROTEIN MJ1665"/>
    <property type="match status" value="1"/>
</dbReference>
<reference evidence="2" key="1">
    <citation type="submission" date="2019-01" db="EMBL/GenBank/DDBJ databases">
        <title>Oenococcus sicerae UCMA17102.</title>
        <authorList>
            <person name="Cousin F.J."/>
            <person name="Le Guellec R."/>
            <person name="Cretenet M."/>
        </authorList>
    </citation>
    <scope>NUCLEOTIDE SEQUENCE</scope>
    <source>
        <strain evidence="2">UCMA17102</strain>
    </source>
</reference>
<comment type="subunit">
    <text evidence="1">Homodimer.</text>
</comment>
<evidence type="ECO:0000313" key="2">
    <source>
        <dbReference type="EMBL" id="MDN6899695.1"/>
    </source>
</evidence>
<dbReference type="SUPFAM" id="SSF51998">
    <property type="entry name" value="PFL-like glycyl radical enzymes"/>
    <property type="match status" value="1"/>
</dbReference>